<dbReference type="InterPro" id="IPR016064">
    <property type="entry name" value="NAD/diacylglycerol_kinase_sf"/>
</dbReference>
<evidence type="ECO:0000256" key="3">
    <source>
        <dbReference type="ARBA" id="ARBA00022679"/>
    </source>
</evidence>
<keyword evidence="8" id="KW-1208">Phospholipid metabolism</keyword>
<dbReference type="PROSITE" id="PS50146">
    <property type="entry name" value="DAGK"/>
    <property type="match status" value="1"/>
</dbReference>
<dbReference type="Gene3D" id="2.60.200.40">
    <property type="match status" value="1"/>
</dbReference>
<evidence type="ECO:0000256" key="9">
    <source>
        <dbReference type="SAM" id="MobiDB-lite"/>
    </source>
</evidence>
<comment type="caution">
    <text evidence="11">The sequence shown here is derived from an EMBL/GenBank/DDBJ whole genome shotgun (WGS) entry which is preliminary data.</text>
</comment>
<feature type="region of interest" description="Disordered" evidence="9">
    <location>
        <begin position="1"/>
        <end position="28"/>
    </location>
</feature>
<keyword evidence="12" id="KW-1185">Reference proteome</keyword>
<evidence type="ECO:0000256" key="1">
    <source>
        <dbReference type="ARBA" id="ARBA00001946"/>
    </source>
</evidence>
<evidence type="ECO:0000256" key="2">
    <source>
        <dbReference type="ARBA" id="ARBA00005983"/>
    </source>
</evidence>
<dbReference type="GO" id="GO:0016301">
    <property type="term" value="F:kinase activity"/>
    <property type="evidence" value="ECO:0007669"/>
    <property type="project" value="UniProtKB-KW"/>
</dbReference>
<evidence type="ECO:0000313" key="12">
    <source>
        <dbReference type="Proteomes" id="UP000642125"/>
    </source>
</evidence>
<name>A0A919U538_9CELL</name>
<comment type="similarity">
    <text evidence="2">Belongs to the diacylglycerol/lipid kinase family.</text>
</comment>
<dbReference type="InterPro" id="IPR001206">
    <property type="entry name" value="Diacylglycerol_kinase_cat_dom"/>
</dbReference>
<dbReference type="InterPro" id="IPR050187">
    <property type="entry name" value="Lipid_Phosphate_FormReg"/>
</dbReference>
<keyword evidence="7" id="KW-0443">Lipid metabolism</keyword>
<dbReference type="GO" id="GO:0005524">
    <property type="term" value="F:ATP binding"/>
    <property type="evidence" value="ECO:0007669"/>
    <property type="project" value="UniProtKB-KW"/>
</dbReference>
<evidence type="ECO:0000256" key="6">
    <source>
        <dbReference type="ARBA" id="ARBA00022840"/>
    </source>
</evidence>
<organism evidence="11 12">
    <name type="scientific">Cellulomonas pakistanensis</name>
    <dbReference type="NCBI Taxonomy" id="992287"/>
    <lineage>
        <taxon>Bacteria</taxon>
        <taxon>Bacillati</taxon>
        <taxon>Actinomycetota</taxon>
        <taxon>Actinomycetes</taxon>
        <taxon>Micrococcales</taxon>
        <taxon>Cellulomonadaceae</taxon>
        <taxon>Cellulomonas</taxon>
    </lineage>
</organism>
<dbReference type="SMART" id="SM00046">
    <property type="entry name" value="DAGKc"/>
    <property type="match status" value="1"/>
</dbReference>
<dbReference type="GO" id="GO:0008654">
    <property type="term" value="P:phospholipid biosynthetic process"/>
    <property type="evidence" value="ECO:0007669"/>
    <property type="project" value="UniProtKB-KW"/>
</dbReference>
<dbReference type="SUPFAM" id="SSF111331">
    <property type="entry name" value="NAD kinase/diacylglycerol kinase-like"/>
    <property type="match status" value="1"/>
</dbReference>
<dbReference type="Gene3D" id="3.40.50.10330">
    <property type="entry name" value="Probable inorganic polyphosphate/atp-NAD kinase, domain 1"/>
    <property type="match status" value="1"/>
</dbReference>
<keyword evidence="6" id="KW-0067">ATP-binding</keyword>
<evidence type="ECO:0000256" key="8">
    <source>
        <dbReference type="ARBA" id="ARBA00023264"/>
    </source>
</evidence>
<keyword evidence="7" id="KW-0594">Phospholipid biosynthesis</keyword>
<dbReference type="RefSeq" id="WP_203666968.1">
    <property type="nucleotide sequence ID" value="NZ_BONO01000002.1"/>
</dbReference>
<sequence length="340" mass="36288">MTTPTSTPGPADATDDPRDRAAGDASLARDAGPMRSVVIYNPVRVDGLEARRAAVESALSEAGWPLPEWVETTADDPGAGQSRQAVEDGMQVVFACGGDGTVRSCIEGLAGTDVALSVLPAGTGNLLAANLGVPDDPAAAVRIATEHGRRRIDVGEADGMTFAVMAGMGFDAALLDDASTELKAKAGPVAYALSALKHLRDRSMHLEIHLDDRPPVRRRARSVIIGNVGRLQGGVRLLADAEPDNGQMDVAVLAPRTIGHWVQTVWGVLRHPHRVAHMDVLRAERIRVVSDREERRQVDGDVIEPGRTMTVTVRPQALELCVPRPERSADLSEGSERLTR</sequence>
<dbReference type="InterPro" id="IPR017438">
    <property type="entry name" value="ATP-NAD_kinase_N"/>
</dbReference>
<protein>
    <submittedName>
        <fullName evidence="11">Sphingosine kinase</fullName>
    </submittedName>
</protein>
<dbReference type="InterPro" id="IPR045540">
    <property type="entry name" value="YegS/DAGK_C"/>
</dbReference>
<dbReference type="Pfam" id="PF19279">
    <property type="entry name" value="YegS_C"/>
    <property type="match status" value="1"/>
</dbReference>
<dbReference type="Proteomes" id="UP000642125">
    <property type="component" value="Unassembled WGS sequence"/>
</dbReference>
<evidence type="ECO:0000256" key="5">
    <source>
        <dbReference type="ARBA" id="ARBA00022777"/>
    </source>
</evidence>
<dbReference type="PANTHER" id="PTHR12358:SF54">
    <property type="entry name" value="SPHINGOSINE KINASE RELATED PROTEIN"/>
    <property type="match status" value="1"/>
</dbReference>
<feature type="domain" description="DAGKc" evidence="10">
    <location>
        <begin position="31"/>
        <end position="161"/>
    </location>
</feature>
<keyword evidence="3" id="KW-0808">Transferase</keyword>
<dbReference type="PANTHER" id="PTHR12358">
    <property type="entry name" value="SPHINGOSINE KINASE"/>
    <property type="match status" value="1"/>
</dbReference>
<gene>
    <name evidence="11" type="ORF">Cpa01nite_02960</name>
</gene>
<feature type="compositionally biased region" description="Low complexity" evidence="9">
    <location>
        <begin position="1"/>
        <end position="12"/>
    </location>
</feature>
<evidence type="ECO:0000259" key="10">
    <source>
        <dbReference type="PROSITE" id="PS50146"/>
    </source>
</evidence>
<evidence type="ECO:0000256" key="7">
    <source>
        <dbReference type="ARBA" id="ARBA00023209"/>
    </source>
</evidence>
<comment type="cofactor">
    <cofactor evidence="1">
        <name>Mg(2+)</name>
        <dbReference type="ChEBI" id="CHEBI:18420"/>
    </cofactor>
</comment>
<dbReference type="Pfam" id="PF00781">
    <property type="entry name" value="DAGK_cat"/>
    <property type="match status" value="1"/>
</dbReference>
<keyword evidence="5 11" id="KW-0418">Kinase</keyword>
<keyword evidence="4" id="KW-0547">Nucleotide-binding</keyword>
<accession>A0A919U538</accession>
<evidence type="ECO:0000256" key="4">
    <source>
        <dbReference type="ARBA" id="ARBA00022741"/>
    </source>
</evidence>
<keyword evidence="7" id="KW-0444">Lipid biosynthesis</keyword>
<proteinExistence type="inferred from homology"/>
<reference evidence="11" key="1">
    <citation type="submission" date="2021-01" db="EMBL/GenBank/DDBJ databases">
        <title>Whole genome shotgun sequence of Cellulomonas pakistanensis NBRC 110800.</title>
        <authorList>
            <person name="Komaki H."/>
            <person name="Tamura T."/>
        </authorList>
    </citation>
    <scope>NUCLEOTIDE SEQUENCE</scope>
    <source>
        <strain evidence="11">NBRC 110800</strain>
    </source>
</reference>
<dbReference type="EMBL" id="BONO01000002">
    <property type="protein sequence ID" value="GIG34915.1"/>
    <property type="molecule type" value="Genomic_DNA"/>
</dbReference>
<dbReference type="AlphaFoldDB" id="A0A919U538"/>
<evidence type="ECO:0000313" key="11">
    <source>
        <dbReference type="EMBL" id="GIG34915.1"/>
    </source>
</evidence>